<dbReference type="PANTHER" id="PTHR10977">
    <property type="entry name" value="DIPHOSPHOMEVALONATE DECARBOXYLASE"/>
    <property type="match status" value="1"/>
</dbReference>
<organism evidence="2 3">
    <name type="scientific">Holospora undulata HU1</name>
    <dbReference type="NCBI Taxonomy" id="1321371"/>
    <lineage>
        <taxon>Bacteria</taxon>
        <taxon>Pseudomonadati</taxon>
        <taxon>Pseudomonadota</taxon>
        <taxon>Alphaproteobacteria</taxon>
        <taxon>Holosporales</taxon>
        <taxon>Holosporaceae</taxon>
        <taxon>Holospora</taxon>
    </lineage>
</organism>
<dbReference type="InterPro" id="IPR036554">
    <property type="entry name" value="GHMP_kinase_C_sf"/>
</dbReference>
<evidence type="ECO:0000313" key="2">
    <source>
        <dbReference type="EMBL" id="ETZ04999.1"/>
    </source>
</evidence>
<feature type="domain" description="Mvd1 C-terminal" evidence="1">
    <location>
        <begin position="13"/>
        <end position="138"/>
    </location>
</feature>
<evidence type="ECO:0000259" key="1">
    <source>
        <dbReference type="Pfam" id="PF18376"/>
    </source>
</evidence>
<proteinExistence type="predicted"/>
<protein>
    <submittedName>
        <fullName evidence="2">Diphosphomevalonate decarboxylase</fullName>
    </submittedName>
</protein>
<keyword evidence="3" id="KW-1185">Reference proteome</keyword>
<dbReference type="InterPro" id="IPR041431">
    <property type="entry name" value="Mvd1_C"/>
</dbReference>
<reference evidence="2 3" key="1">
    <citation type="journal article" date="2013" name="Genome Announc.">
        <title>Draft Genome Sequence of Holospora undulata Strain HU1, a Micronucleus-Specific Symbiont of the Ciliate Paramecium caudatum.</title>
        <authorList>
            <person name="Dohra H."/>
            <person name="Suzuki H."/>
            <person name="Suzuki T."/>
            <person name="Tanaka K."/>
            <person name="Fujishima M."/>
        </authorList>
    </citation>
    <scope>NUCLEOTIDE SEQUENCE [LARGE SCALE GENOMIC DNA]</scope>
    <source>
        <strain evidence="2 3">HU1</strain>
    </source>
</reference>
<dbReference type="AlphaFoldDB" id="A0A061JIQ2"/>
<name>A0A061JIQ2_9PROT</name>
<sequence>MVSKGWDNLMVGVIVVSDESKDISSRDGMNLAKNTSPFYKAWVEKSNVDITKMKSAIKAHDIITVGEIAESNALAMHVTAITSWPPLLYWSEQTISIMNKVWKLRNDKQADIYFTIDAGANVFLLFEAKDEAIVRKYLPQAKIVNVLF</sequence>
<dbReference type="SUPFAM" id="SSF55060">
    <property type="entry name" value="GHMP Kinase, C-terminal domain"/>
    <property type="match status" value="1"/>
</dbReference>
<dbReference type="PANTHER" id="PTHR10977:SF3">
    <property type="entry name" value="DIPHOSPHOMEVALONATE DECARBOXYLASE"/>
    <property type="match status" value="1"/>
</dbReference>
<accession>A0A061JIQ2</accession>
<dbReference type="Pfam" id="PF18376">
    <property type="entry name" value="MDD_C"/>
    <property type="match status" value="1"/>
</dbReference>
<comment type="caution">
    <text evidence="2">The sequence shown here is derived from an EMBL/GenBank/DDBJ whole genome shotgun (WGS) entry which is preliminary data.</text>
</comment>
<dbReference type="Gene3D" id="3.30.70.890">
    <property type="entry name" value="GHMP kinase, C-terminal domain"/>
    <property type="match status" value="1"/>
</dbReference>
<gene>
    <name evidence="2" type="ORF">K737_300568</name>
</gene>
<dbReference type="EMBL" id="ARPM03000127">
    <property type="protein sequence ID" value="ETZ04999.1"/>
    <property type="molecule type" value="Genomic_DNA"/>
</dbReference>
<dbReference type="Proteomes" id="UP000026922">
    <property type="component" value="Unassembled WGS sequence"/>
</dbReference>
<evidence type="ECO:0000313" key="3">
    <source>
        <dbReference type="Proteomes" id="UP000026922"/>
    </source>
</evidence>